<keyword evidence="9" id="KW-0349">Heme</keyword>
<name>A0AAV9PKV0_9PEZI</name>
<evidence type="ECO:0000256" key="6">
    <source>
        <dbReference type="ARBA" id="ARBA00022729"/>
    </source>
</evidence>
<sequence>MKLTLTTLLPAVLLPLASAQVLSDTSNGQLPQCGQSCSVLTQAQSACGGTSADDAQAWSCFCRQVWSGSGGDLTTMCANSCSSPSDNTQVSQWYTQNCGSDNGASEHGGGSSSSGGSSSNGGSAAAPGSSSSSSPSTPSNTANAGTSASDLDDQGCSDWFDCHWKWVVMIIVLAIGLTALGVGGRWLKKRHDRKQDAITAGFNTGITTRSNGPENPPPMSQAQDPSFVGSGEIEPAGGRDSPVRTRDAFMPYGYGYTRSESRNASAGFDRAQSPLARGTTPVNELERGQGEASRTPAKKKRRVLVRERSGEEDAR</sequence>
<gene>
    <name evidence="14" type="ORF">LTR77_002006</name>
</gene>
<keyword evidence="9" id="KW-0479">Metal-binding</keyword>
<keyword evidence="15" id="KW-1185">Reference proteome</keyword>
<dbReference type="Proteomes" id="UP001337655">
    <property type="component" value="Unassembled WGS sequence"/>
</dbReference>
<evidence type="ECO:0000256" key="9">
    <source>
        <dbReference type="PROSITE-ProRule" id="PRU01356"/>
    </source>
</evidence>
<dbReference type="GO" id="GO:0098552">
    <property type="term" value="C:side of membrane"/>
    <property type="evidence" value="ECO:0007669"/>
    <property type="project" value="UniProtKB-KW"/>
</dbReference>
<evidence type="ECO:0000256" key="2">
    <source>
        <dbReference type="ARBA" id="ARBA00004613"/>
    </source>
</evidence>
<evidence type="ECO:0000256" key="10">
    <source>
        <dbReference type="SAM" id="MobiDB-lite"/>
    </source>
</evidence>
<dbReference type="GeneID" id="89923353"/>
<keyword evidence="11" id="KW-1133">Transmembrane helix</keyword>
<evidence type="ECO:0000313" key="15">
    <source>
        <dbReference type="Proteomes" id="UP001337655"/>
    </source>
</evidence>
<dbReference type="GO" id="GO:0005576">
    <property type="term" value="C:extracellular region"/>
    <property type="evidence" value="ECO:0007669"/>
    <property type="project" value="UniProtKB-SubCell"/>
</dbReference>
<dbReference type="AlphaFoldDB" id="A0AAV9PKV0"/>
<keyword evidence="11" id="KW-0812">Transmembrane</keyword>
<feature type="region of interest" description="Disordered" evidence="10">
    <location>
        <begin position="198"/>
        <end position="315"/>
    </location>
</feature>
<organism evidence="14 15">
    <name type="scientific">Saxophila tyrrhenica</name>
    <dbReference type="NCBI Taxonomy" id="1690608"/>
    <lineage>
        <taxon>Eukaryota</taxon>
        <taxon>Fungi</taxon>
        <taxon>Dikarya</taxon>
        <taxon>Ascomycota</taxon>
        <taxon>Pezizomycotina</taxon>
        <taxon>Dothideomycetes</taxon>
        <taxon>Dothideomycetidae</taxon>
        <taxon>Mycosphaerellales</taxon>
        <taxon>Extremaceae</taxon>
        <taxon>Saxophila</taxon>
    </lineage>
</organism>
<feature type="compositionally biased region" description="Polar residues" evidence="10">
    <location>
        <begin position="201"/>
        <end position="213"/>
    </location>
</feature>
<evidence type="ECO:0000256" key="11">
    <source>
        <dbReference type="SAM" id="Phobius"/>
    </source>
</evidence>
<evidence type="ECO:0000256" key="1">
    <source>
        <dbReference type="ARBA" id="ARBA00004589"/>
    </source>
</evidence>
<dbReference type="InterPro" id="IPR008427">
    <property type="entry name" value="Extracellular_membr_CFEM_dom"/>
</dbReference>
<keyword evidence="9" id="KW-0408">Iron</keyword>
<dbReference type="EMBL" id="JAVRRT010000003">
    <property type="protein sequence ID" value="KAK5173325.1"/>
    <property type="molecule type" value="Genomic_DNA"/>
</dbReference>
<evidence type="ECO:0000256" key="4">
    <source>
        <dbReference type="ARBA" id="ARBA00022525"/>
    </source>
</evidence>
<reference evidence="14 15" key="1">
    <citation type="submission" date="2023-08" db="EMBL/GenBank/DDBJ databases">
        <title>Black Yeasts Isolated from many extreme environments.</title>
        <authorList>
            <person name="Coleine C."/>
            <person name="Stajich J.E."/>
            <person name="Selbmann L."/>
        </authorList>
    </citation>
    <scope>NUCLEOTIDE SEQUENCE [LARGE SCALE GENOMIC DNA]</scope>
    <source>
        <strain evidence="14 15">CCFEE 5935</strain>
    </source>
</reference>
<feature type="compositionally biased region" description="Basic and acidic residues" evidence="10">
    <location>
        <begin position="304"/>
        <end position="315"/>
    </location>
</feature>
<evidence type="ECO:0000313" key="14">
    <source>
        <dbReference type="EMBL" id="KAK5173325.1"/>
    </source>
</evidence>
<feature type="region of interest" description="Disordered" evidence="10">
    <location>
        <begin position="102"/>
        <end position="150"/>
    </location>
</feature>
<feature type="transmembrane region" description="Helical" evidence="11">
    <location>
        <begin position="166"/>
        <end position="187"/>
    </location>
</feature>
<keyword evidence="4" id="KW-0964">Secreted</keyword>
<accession>A0AAV9PKV0</accession>
<evidence type="ECO:0000256" key="12">
    <source>
        <dbReference type="SAM" id="SignalP"/>
    </source>
</evidence>
<feature type="signal peptide" evidence="12">
    <location>
        <begin position="1"/>
        <end position="19"/>
    </location>
</feature>
<protein>
    <recommendedName>
        <fullName evidence="13">CFEM domain-containing protein</fullName>
    </recommendedName>
</protein>
<feature type="compositionally biased region" description="Low complexity" evidence="10">
    <location>
        <begin position="114"/>
        <end position="144"/>
    </location>
</feature>
<evidence type="ECO:0000256" key="8">
    <source>
        <dbReference type="ARBA" id="ARBA00023288"/>
    </source>
</evidence>
<evidence type="ECO:0000256" key="7">
    <source>
        <dbReference type="ARBA" id="ARBA00023157"/>
    </source>
</evidence>
<keyword evidence="8" id="KW-0449">Lipoprotein</keyword>
<keyword evidence="11" id="KW-0472">Membrane</keyword>
<comment type="subcellular location">
    <subcellularLocation>
        <location evidence="1">Membrane</location>
        <topology evidence="1">Lipid-anchor</topology>
        <topology evidence="1">GPI-anchor</topology>
    </subcellularLocation>
    <subcellularLocation>
        <location evidence="2">Secreted</location>
    </subcellularLocation>
</comment>
<evidence type="ECO:0000256" key="5">
    <source>
        <dbReference type="ARBA" id="ARBA00022622"/>
    </source>
</evidence>
<keyword evidence="6 12" id="KW-0732">Signal</keyword>
<dbReference type="PROSITE" id="PS52012">
    <property type="entry name" value="CFEM"/>
    <property type="match status" value="1"/>
</dbReference>
<proteinExistence type="inferred from homology"/>
<dbReference type="GO" id="GO:0046872">
    <property type="term" value="F:metal ion binding"/>
    <property type="evidence" value="ECO:0007669"/>
    <property type="project" value="UniProtKB-UniRule"/>
</dbReference>
<dbReference type="RefSeq" id="XP_064662020.1">
    <property type="nucleotide sequence ID" value="XM_064799265.1"/>
</dbReference>
<keyword evidence="5" id="KW-0325">Glycoprotein</keyword>
<feature type="binding site" description="axial binding residue" evidence="9">
    <location>
        <position position="54"/>
    </location>
    <ligand>
        <name>heme</name>
        <dbReference type="ChEBI" id="CHEBI:30413"/>
    </ligand>
    <ligandPart>
        <name>Fe</name>
        <dbReference type="ChEBI" id="CHEBI:18248"/>
    </ligandPart>
</feature>
<keyword evidence="7" id="KW-1015">Disulfide bond</keyword>
<evidence type="ECO:0000256" key="3">
    <source>
        <dbReference type="ARBA" id="ARBA00010031"/>
    </source>
</evidence>
<evidence type="ECO:0000259" key="13">
    <source>
        <dbReference type="PROSITE" id="PS52012"/>
    </source>
</evidence>
<comment type="caution">
    <text evidence="14">The sequence shown here is derived from an EMBL/GenBank/DDBJ whole genome shotgun (WGS) entry which is preliminary data.</text>
</comment>
<comment type="caution">
    <text evidence="9">Lacks conserved residue(s) required for the propagation of feature annotation.</text>
</comment>
<feature type="domain" description="CFEM" evidence="13">
    <location>
        <begin position="5"/>
        <end position="125"/>
    </location>
</feature>
<comment type="similarity">
    <text evidence="3">Belongs to the RBT5 family.</text>
</comment>
<feature type="chain" id="PRO_5043317341" description="CFEM domain-containing protein" evidence="12">
    <location>
        <begin position="20"/>
        <end position="315"/>
    </location>
</feature>
<keyword evidence="5" id="KW-0336">GPI-anchor</keyword>